<sequence length="132" mass="15221">MINNLSVVVERLKVIQEHTVDALSKLSCSIDRLNERLDKSDDTAREADQRSKSAHRRLDDFSENIERMGWDIETKIVAIEDRVTKEISDFDELFKKQELKREHDRRWVLGTSLTSGALLVSVITLVLRTVGK</sequence>
<proteinExistence type="predicted"/>
<keyword evidence="1" id="KW-0175">Coiled coil</keyword>
<accession>A0ABT6TNS5</accession>
<keyword evidence="2" id="KW-1133">Transmembrane helix</keyword>
<dbReference type="EMBL" id="JAGRPV010000001">
    <property type="protein sequence ID" value="MDI4648512.1"/>
    <property type="molecule type" value="Genomic_DNA"/>
</dbReference>
<evidence type="ECO:0000256" key="2">
    <source>
        <dbReference type="SAM" id="Phobius"/>
    </source>
</evidence>
<feature type="coiled-coil region" evidence="1">
    <location>
        <begin position="23"/>
        <end position="50"/>
    </location>
</feature>
<name>A0ABT6TNS5_9BACL</name>
<protein>
    <recommendedName>
        <fullName evidence="5">DUF1515 domain-containing protein</fullName>
    </recommendedName>
</protein>
<evidence type="ECO:0008006" key="5">
    <source>
        <dbReference type="Google" id="ProtNLM"/>
    </source>
</evidence>
<dbReference type="Proteomes" id="UP001161691">
    <property type="component" value="Unassembled WGS sequence"/>
</dbReference>
<dbReference type="RefSeq" id="WP_282911218.1">
    <property type="nucleotide sequence ID" value="NZ_JAGRPV010000001.1"/>
</dbReference>
<keyword evidence="2" id="KW-0472">Membrane</keyword>
<organism evidence="3 4">
    <name type="scientific">Cohnella hashimotonis</name>
    <dbReference type="NCBI Taxonomy" id="2826895"/>
    <lineage>
        <taxon>Bacteria</taxon>
        <taxon>Bacillati</taxon>
        <taxon>Bacillota</taxon>
        <taxon>Bacilli</taxon>
        <taxon>Bacillales</taxon>
        <taxon>Paenibacillaceae</taxon>
        <taxon>Cohnella</taxon>
    </lineage>
</organism>
<keyword evidence="4" id="KW-1185">Reference proteome</keyword>
<keyword evidence="2" id="KW-0812">Transmembrane</keyword>
<feature type="transmembrane region" description="Helical" evidence="2">
    <location>
        <begin position="107"/>
        <end position="127"/>
    </location>
</feature>
<evidence type="ECO:0000256" key="1">
    <source>
        <dbReference type="SAM" id="Coils"/>
    </source>
</evidence>
<reference evidence="3" key="1">
    <citation type="submission" date="2023-04" db="EMBL/GenBank/DDBJ databases">
        <title>Comparative genomic analysis of Cohnella hashimotonis sp. nov., isolated from the International Space Station.</title>
        <authorList>
            <person name="Venkateswaran K."/>
            <person name="Simpson A."/>
        </authorList>
    </citation>
    <scope>NUCLEOTIDE SEQUENCE</scope>
    <source>
        <strain evidence="3">F6_2S_P_1</strain>
    </source>
</reference>
<evidence type="ECO:0000313" key="4">
    <source>
        <dbReference type="Proteomes" id="UP001161691"/>
    </source>
</evidence>
<gene>
    <name evidence="3" type="ORF">KB449_26395</name>
</gene>
<comment type="caution">
    <text evidence="3">The sequence shown here is derived from an EMBL/GenBank/DDBJ whole genome shotgun (WGS) entry which is preliminary data.</text>
</comment>
<evidence type="ECO:0000313" key="3">
    <source>
        <dbReference type="EMBL" id="MDI4648512.1"/>
    </source>
</evidence>